<accession>A0A9P5ZCN2</accession>
<evidence type="ECO:0000256" key="1">
    <source>
        <dbReference type="SAM" id="MobiDB-lite"/>
    </source>
</evidence>
<dbReference type="EMBL" id="MU155147">
    <property type="protein sequence ID" value="KAF9484049.1"/>
    <property type="molecule type" value="Genomic_DNA"/>
</dbReference>
<dbReference type="AlphaFoldDB" id="A0A9P5ZCN2"/>
<dbReference type="Proteomes" id="UP000807469">
    <property type="component" value="Unassembled WGS sequence"/>
</dbReference>
<comment type="caution">
    <text evidence="3">The sequence shown here is derived from an EMBL/GenBank/DDBJ whole genome shotgun (WGS) entry which is preliminary data.</text>
</comment>
<sequence>MSLPALPPVSAEPKAITPPSADSSPSPSTVEASPLKPVKTIVRGHKRRRLRAILRGIGSVLTDVLTALWICLIYGIPGLLLIVLVIIPMFALSFALAAANGAVMLLAGNGILRAAHHAHYTPSNAIAAEIGAVGGVLSGLIFGFLAQCLPTDEDGRLWWPFSMAGSVIVGTLSGAIGTAILNKHNVDLKGIDLLHATRAGALGGTILGPGQIVAVPLIFAALMILLSPLLIAMKMGLRWVYVRSSESWSDRGTYRASYCYSYGTCGDDPEIEEELADVRRHEREMNRNMGF</sequence>
<keyword evidence="2" id="KW-0472">Membrane</keyword>
<proteinExistence type="predicted"/>
<keyword evidence="4" id="KW-1185">Reference proteome</keyword>
<keyword evidence="2" id="KW-1133">Transmembrane helix</keyword>
<feature type="compositionally biased region" description="Low complexity" evidence="1">
    <location>
        <begin position="18"/>
        <end position="28"/>
    </location>
</feature>
<name>A0A9P5ZCN2_9AGAR</name>
<feature type="region of interest" description="Disordered" evidence="1">
    <location>
        <begin position="1"/>
        <end position="33"/>
    </location>
</feature>
<evidence type="ECO:0000256" key="2">
    <source>
        <dbReference type="SAM" id="Phobius"/>
    </source>
</evidence>
<keyword evidence="2" id="KW-0812">Transmembrane</keyword>
<protein>
    <submittedName>
        <fullName evidence="3">Uncharacterized protein</fullName>
    </submittedName>
</protein>
<feature type="transmembrane region" description="Helical" evidence="2">
    <location>
        <begin position="52"/>
        <end position="76"/>
    </location>
</feature>
<evidence type="ECO:0000313" key="3">
    <source>
        <dbReference type="EMBL" id="KAF9484049.1"/>
    </source>
</evidence>
<feature type="transmembrane region" description="Helical" evidence="2">
    <location>
        <begin position="82"/>
        <end position="106"/>
    </location>
</feature>
<organism evidence="3 4">
    <name type="scientific">Pholiota conissans</name>
    <dbReference type="NCBI Taxonomy" id="109636"/>
    <lineage>
        <taxon>Eukaryota</taxon>
        <taxon>Fungi</taxon>
        <taxon>Dikarya</taxon>
        <taxon>Basidiomycota</taxon>
        <taxon>Agaricomycotina</taxon>
        <taxon>Agaricomycetes</taxon>
        <taxon>Agaricomycetidae</taxon>
        <taxon>Agaricales</taxon>
        <taxon>Agaricineae</taxon>
        <taxon>Strophariaceae</taxon>
        <taxon>Pholiota</taxon>
    </lineage>
</organism>
<reference evidence="3" key="1">
    <citation type="submission" date="2020-11" db="EMBL/GenBank/DDBJ databases">
        <authorList>
            <consortium name="DOE Joint Genome Institute"/>
            <person name="Ahrendt S."/>
            <person name="Riley R."/>
            <person name="Andreopoulos W."/>
            <person name="Labutti K."/>
            <person name="Pangilinan J."/>
            <person name="Ruiz-Duenas F.J."/>
            <person name="Barrasa J.M."/>
            <person name="Sanchez-Garcia M."/>
            <person name="Camarero S."/>
            <person name="Miyauchi S."/>
            <person name="Serrano A."/>
            <person name="Linde D."/>
            <person name="Babiker R."/>
            <person name="Drula E."/>
            <person name="Ayuso-Fernandez I."/>
            <person name="Pacheco R."/>
            <person name="Padilla G."/>
            <person name="Ferreira P."/>
            <person name="Barriuso J."/>
            <person name="Kellner H."/>
            <person name="Castanera R."/>
            <person name="Alfaro M."/>
            <person name="Ramirez L."/>
            <person name="Pisabarro A.G."/>
            <person name="Kuo A."/>
            <person name="Tritt A."/>
            <person name="Lipzen A."/>
            <person name="He G."/>
            <person name="Yan M."/>
            <person name="Ng V."/>
            <person name="Cullen D."/>
            <person name="Martin F."/>
            <person name="Rosso M.-N."/>
            <person name="Henrissat B."/>
            <person name="Hibbett D."/>
            <person name="Martinez A.T."/>
            <person name="Grigoriev I.V."/>
        </authorList>
    </citation>
    <scope>NUCLEOTIDE SEQUENCE</scope>
    <source>
        <strain evidence="3">CIRM-BRFM 674</strain>
    </source>
</reference>
<feature type="transmembrane region" description="Helical" evidence="2">
    <location>
        <begin position="218"/>
        <end position="241"/>
    </location>
</feature>
<feature type="transmembrane region" description="Helical" evidence="2">
    <location>
        <begin position="158"/>
        <end position="181"/>
    </location>
</feature>
<evidence type="ECO:0000313" key="4">
    <source>
        <dbReference type="Proteomes" id="UP000807469"/>
    </source>
</evidence>
<dbReference type="OrthoDB" id="3064287at2759"/>
<gene>
    <name evidence="3" type="ORF">BDN70DRAFT_917930</name>
</gene>
<feature type="transmembrane region" description="Helical" evidence="2">
    <location>
        <begin position="126"/>
        <end position="146"/>
    </location>
</feature>